<keyword evidence="4 7" id="KW-0812">Transmembrane</keyword>
<reference evidence="9" key="1">
    <citation type="submission" date="2020-10" db="EMBL/GenBank/DDBJ databases">
        <authorList>
            <person name="Gilroy R."/>
        </authorList>
    </citation>
    <scope>NUCLEOTIDE SEQUENCE</scope>
    <source>
        <strain evidence="9">6086</strain>
    </source>
</reference>
<feature type="transmembrane region" description="Helical" evidence="7">
    <location>
        <begin position="110"/>
        <end position="129"/>
    </location>
</feature>
<evidence type="ECO:0000256" key="1">
    <source>
        <dbReference type="ARBA" id="ARBA00004651"/>
    </source>
</evidence>
<evidence type="ECO:0000256" key="4">
    <source>
        <dbReference type="ARBA" id="ARBA00022692"/>
    </source>
</evidence>
<dbReference type="EMBL" id="DVJM01000054">
    <property type="protein sequence ID" value="HIS78332.1"/>
    <property type="molecule type" value="Genomic_DNA"/>
</dbReference>
<dbReference type="AlphaFoldDB" id="A0A9D1FR87"/>
<name>A0A9D1FR87_9FIRM</name>
<feature type="transmembrane region" description="Helical" evidence="7">
    <location>
        <begin position="141"/>
        <end position="162"/>
    </location>
</feature>
<evidence type="ECO:0000256" key="3">
    <source>
        <dbReference type="ARBA" id="ARBA00022475"/>
    </source>
</evidence>
<evidence type="ECO:0000259" key="8">
    <source>
        <dbReference type="PROSITE" id="PS50928"/>
    </source>
</evidence>
<feature type="transmembrane region" description="Helical" evidence="7">
    <location>
        <begin position="183"/>
        <end position="204"/>
    </location>
</feature>
<dbReference type="GO" id="GO:0005886">
    <property type="term" value="C:plasma membrane"/>
    <property type="evidence" value="ECO:0007669"/>
    <property type="project" value="UniProtKB-SubCell"/>
</dbReference>
<evidence type="ECO:0000256" key="6">
    <source>
        <dbReference type="ARBA" id="ARBA00023136"/>
    </source>
</evidence>
<dbReference type="GO" id="GO:0055085">
    <property type="term" value="P:transmembrane transport"/>
    <property type="evidence" value="ECO:0007669"/>
    <property type="project" value="InterPro"/>
</dbReference>
<dbReference type="InterPro" id="IPR000515">
    <property type="entry name" value="MetI-like"/>
</dbReference>
<dbReference type="SUPFAM" id="SSF161098">
    <property type="entry name" value="MetI-like"/>
    <property type="match status" value="1"/>
</dbReference>
<proteinExistence type="inferred from homology"/>
<dbReference type="PANTHER" id="PTHR43744">
    <property type="entry name" value="ABC TRANSPORTER PERMEASE PROTEIN MG189-RELATED-RELATED"/>
    <property type="match status" value="1"/>
</dbReference>
<feature type="transmembrane region" description="Helical" evidence="7">
    <location>
        <begin position="12"/>
        <end position="32"/>
    </location>
</feature>
<organism evidence="9 10">
    <name type="scientific">Candidatus Caccousia stercoris</name>
    <dbReference type="NCBI Taxonomy" id="2840723"/>
    <lineage>
        <taxon>Bacteria</taxon>
        <taxon>Bacillati</taxon>
        <taxon>Bacillota</taxon>
        <taxon>Clostridia</taxon>
        <taxon>Eubacteriales</taxon>
        <taxon>Oscillospiraceae</taxon>
        <taxon>Oscillospiraceae incertae sedis</taxon>
        <taxon>Candidatus Caccousia</taxon>
    </lineage>
</organism>
<comment type="subcellular location">
    <subcellularLocation>
        <location evidence="1 7">Cell membrane</location>
        <topology evidence="1 7">Multi-pass membrane protein</topology>
    </subcellularLocation>
</comment>
<evidence type="ECO:0000313" key="10">
    <source>
        <dbReference type="Proteomes" id="UP000824141"/>
    </source>
</evidence>
<keyword evidence="6 7" id="KW-0472">Membrane</keyword>
<protein>
    <submittedName>
        <fullName evidence="9">ABC transporter permease subunit</fullName>
    </submittedName>
</protein>
<keyword evidence="2 7" id="KW-0813">Transport</keyword>
<reference evidence="9" key="2">
    <citation type="journal article" date="2021" name="PeerJ">
        <title>Extensive microbial diversity within the chicken gut microbiome revealed by metagenomics and culture.</title>
        <authorList>
            <person name="Gilroy R."/>
            <person name="Ravi A."/>
            <person name="Getino M."/>
            <person name="Pursley I."/>
            <person name="Horton D.L."/>
            <person name="Alikhan N.F."/>
            <person name="Baker D."/>
            <person name="Gharbi K."/>
            <person name="Hall N."/>
            <person name="Watson M."/>
            <person name="Adriaenssens E.M."/>
            <person name="Foster-Nyarko E."/>
            <person name="Jarju S."/>
            <person name="Secka A."/>
            <person name="Antonio M."/>
            <person name="Oren A."/>
            <person name="Chaudhuri R.R."/>
            <person name="La Ragione R."/>
            <person name="Hildebrand F."/>
            <person name="Pallen M.J."/>
        </authorList>
    </citation>
    <scope>NUCLEOTIDE SEQUENCE</scope>
    <source>
        <strain evidence="9">6086</strain>
    </source>
</reference>
<evidence type="ECO:0000256" key="2">
    <source>
        <dbReference type="ARBA" id="ARBA00022448"/>
    </source>
</evidence>
<evidence type="ECO:0000256" key="5">
    <source>
        <dbReference type="ARBA" id="ARBA00022989"/>
    </source>
</evidence>
<dbReference type="InterPro" id="IPR035906">
    <property type="entry name" value="MetI-like_sf"/>
</dbReference>
<gene>
    <name evidence="9" type="ORF">IAD03_03070</name>
</gene>
<comment type="similarity">
    <text evidence="7">Belongs to the binding-protein-dependent transport system permease family.</text>
</comment>
<dbReference type="Gene3D" id="1.10.3720.10">
    <property type="entry name" value="MetI-like"/>
    <property type="match status" value="1"/>
</dbReference>
<evidence type="ECO:0000313" key="9">
    <source>
        <dbReference type="EMBL" id="HIS78332.1"/>
    </source>
</evidence>
<dbReference type="SUPFAM" id="SSF53850">
    <property type="entry name" value="Periplasmic binding protein-like II"/>
    <property type="match status" value="1"/>
</dbReference>
<keyword evidence="5 7" id="KW-1133">Transmembrane helix</keyword>
<keyword evidence="3" id="KW-1003">Cell membrane</keyword>
<dbReference type="PROSITE" id="PS50928">
    <property type="entry name" value="ABC_TM1"/>
    <property type="match status" value="1"/>
</dbReference>
<comment type="caution">
    <text evidence="9">The sequence shown here is derived from an EMBL/GenBank/DDBJ whole genome shotgun (WGS) entry which is preliminary data.</text>
</comment>
<dbReference type="Pfam" id="PF00528">
    <property type="entry name" value="BPD_transp_1"/>
    <property type="match status" value="1"/>
</dbReference>
<dbReference type="Proteomes" id="UP000824141">
    <property type="component" value="Unassembled WGS sequence"/>
</dbReference>
<accession>A0A9D1FR87</accession>
<dbReference type="PANTHER" id="PTHR43744:SF9">
    <property type="entry name" value="POLYGALACTURONAN_RHAMNOGALACTURONAN TRANSPORT SYSTEM PERMEASE PROTEIN YTCP"/>
    <property type="match status" value="1"/>
</dbReference>
<feature type="domain" description="ABC transmembrane type-1" evidence="8">
    <location>
        <begin position="75"/>
        <end position="279"/>
    </location>
</feature>
<evidence type="ECO:0000256" key="7">
    <source>
        <dbReference type="RuleBase" id="RU363032"/>
    </source>
</evidence>
<sequence>MKQAKLTRAKPGDIAIYLFFILLAFITIYPFYYVVIMSLANAVATSTHVPYILPYVFDFTGYITVFQDAAFFQALGVSLFVTIVGVTINMTLSIMGAYALSKKTLIGRKVFLYLILFTMLFSGGLVPSYLNIKNLGMVNSIWSMIIPTALSTYYMIIMKNYFLSLPESLEEAARIDGANSFIILVRIIIPISMPFVATFALFYISSHVDDAKLARILSLYDYLCSEEGTILSYAGIEGDTYEKDADGKITYLTEGSPFDKYKSMSTFAYLVAWNPPLMDANTFPQSIPQEYFDINDSLVEITSKLEIPEYNYDCTTAFVSLGSDFSLHVEEDMLNIMTGTEPVETMWQNIINTYKNEGLEDVIQKVNDAV</sequence>
<dbReference type="CDD" id="cd06261">
    <property type="entry name" value="TM_PBP2"/>
    <property type="match status" value="1"/>
</dbReference>
<feature type="transmembrane region" description="Helical" evidence="7">
    <location>
        <begin position="70"/>
        <end position="98"/>
    </location>
</feature>